<dbReference type="PANTHER" id="PTHR42928:SF5">
    <property type="entry name" value="BLR1237 PROTEIN"/>
    <property type="match status" value="1"/>
</dbReference>
<name>A0ABS1E8K8_9BURK</name>
<evidence type="ECO:0000256" key="1">
    <source>
        <dbReference type="ARBA" id="ARBA00006987"/>
    </source>
</evidence>
<dbReference type="InterPro" id="IPR042100">
    <property type="entry name" value="Bug_dom1"/>
</dbReference>
<dbReference type="Pfam" id="PF03401">
    <property type="entry name" value="TctC"/>
    <property type="match status" value="1"/>
</dbReference>
<gene>
    <name evidence="3" type="ORF">JHL22_02010</name>
</gene>
<evidence type="ECO:0000256" key="2">
    <source>
        <dbReference type="SAM" id="SignalP"/>
    </source>
</evidence>
<dbReference type="EMBL" id="JAENGP010000002">
    <property type="protein sequence ID" value="MBK1779986.1"/>
    <property type="molecule type" value="Genomic_DNA"/>
</dbReference>
<reference evidence="3 4" key="1">
    <citation type="submission" date="2020-12" db="EMBL/GenBank/DDBJ databases">
        <authorList>
            <person name="Lu T."/>
            <person name="Wang Q."/>
            <person name="Han X."/>
        </authorList>
    </citation>
    <scope>NUCLEOTIDE SEQUENCE [LARGE SCALE GENOMIC DNA]</scope>
    <source>
        <strain evidence="3 4">WQ 585</strain>
    </source>
</reference>
<feature type="signal peptide" evidence="2">
    <location>
        <begin position="1"/>
        <end position="28"/>
    </location>
</feature>
<dbReference type="Gene3D" id="3.40.190.150">
    <property type="entry name" value="Bordetella uptake gene, domain 1"/>
    <property type="match status" value="1"/>
</dbReference>
<keyword evidence="2" id="KW-0732">Signal</keyword>
<proteinExistence type="inferred from homology"/>
<dbReference type="InterPro" id="IPR005064">
    <property type="entry name" value="BUG"/>
</dbReference>
<comment type="caution">
    <text evidence="3">The sequence shown here is derived from an EMBL/GenBank/DDBJ whole genome shotgun (WGS) entry which is preliminary data.</text>
</comment>
<dbReference type="SUPFAM" id="SSF53850">
    <property type="entry name" value="Periplasmic binding protein-like II"/>
    <property type="match status" value="1"/>
</dbReference>
<accession>A0ABS1E8K8</accession>
<comment type="similarity">
    <text evidence="1">Belongs to the UPF0065 (bug) family.</text>
</comment>
<dbReference type="PIRSF" id="PIRSF017082">
    <property type="entry name" value="YflP"/>
    <property type="match status" value="1"/>
</dbReference>
<evidence type="ECO:0000313" key="3">
    <source>
        <dbReference type="EMBL" id="MBK1779986.1"/>
    </source>
</evidence>
<sequence length="329" mass="35136">MKTQTLMIKNGMAAVLLATAIFGGQALAAYPEKPVTIIINYPAGGALDLATRALATNLGKQFNQPIVIENRPGASGIIGAENVSRQKPDGYTMLATIDSLLTVNPYIYKNTKFDPAKSLDLVGLMGTFNQVLMVNKASKIKDIKGLAALAKDRDLNYSSAGPGTPGHLTMESFRLATNLNMLNIPFNGNAPAMNALLGNQVDAGFLVMGGSTLQHIQAGTLIPIATSGKTREPKLPDIPTVAESGLAGLEDFDMQFAFFLMAPKGLDPAITEKWHQALGKAMQSDEVKAQFNTLTIQLVNGSQEEAQRWVAEYGSKMRQVIADAGIKVE</sequence>
<dbReference type="CDD" id="cd07012">
    <property type="entry name" value="PBP2_Bug_TTT"/>
    <property type="match status" value="1"/>
</dbReference>
<protein>
    <submittedName>
        <fullName evidence="3">Tripartite tricarboxylate transporter substrate binding protein</fullName>
    </submittedName>
</protein>
<organism evidence="3 4">
    <name type="scientific">Advenella mandrilli</name>
    <dbReference type="NCBI Taxonomy" id="2800330"/>
    <lineage>
        <taxon>Bacteria</taxon>
        <taxon>Pseudomonadati</taxon>
        <taxon>Pseudomonadota</taxon>
        <taxon>Betaproteobacteria</taxon>
        <taxon>Burkholderiales</taxon>
        <taxon>Alcaligenaceae</taxon>
    </lineage>
</organism>
<dbReference type="Gene3D" id="3.40.190.10">
    <property type="entry name" value="Periplasmic binding protein-like II"/>
    <property type="match status" value="1"/>
</dbReference>
<evidence type="ECO:0000313" key="4">
    <source>
        <dbReference type="Proteomes" id="UP000635316"/>
    </source>
</evidence>
<feature type="chain" id="PRO_5046777038" evidence="2">
    <location>
        <begin position="29"/>
        <end position="329"/>
    </location>
</feature>
<keyword evidence="4" id="KW-1185">Reference proteome</keyword>
<dbReference type="RefSeq" id="WP_200233290.1">
    <property type="nucleotide sequence ID" value="NZ_JAENGP010000002.1"/>
</dbReference>
<dbReference type="Proteomes" id="UP000635316">
    <property type="component" value="Unassembled WGS sequence"/>
</dbReference>
<dbReference type="PANTHER" id="PTHR42928">
    <property type="entry name" value="TRICARBOXYLATE-BINDING PROTEIN"/>
    <property type="match status" value="1"/>
</dbReference>